<keyword evidence="7" id="KW-0346">Stress response</keyword>
<evidence type="ECO:0000256" key="6">
    <source>
        <dbReference type="ARBA" id="ARBA00022884"/>
    </source>
</evidence>
<dbReference type="GO" id="GO:0016787">
    <property type="term" value="F:hydrolase activity"/>
    <property type="evidence" value="ECO:0007669"/>
    <property type="project" value="UniProtKB-KW"/>
</dbReference>
<keyword evidence="5" id="KW-0378">Hydrolase</keyword>
<organism evidence="8 9">
    <name type="scientific">Candidatus Amesbacteria bacterium RIFCSPLOWO2_01_FULL_48_25</name>
    <dbReference type="NCBI Taxonomy" id="1797259"/>
    <lineage>
        <taxon>Bacteria</taxon>
        <taxon>Candidatus Amesiibacteriota</taxon>
    </lineage>
</organism>
<keyword evidence="4" id="KW-0255">Endonuclease</keyword>
<dbReference type="GO" id="GO:0003729">
    <property type="term" value="F:mRNA binding"/>
    <property type="evidence" value="ECO:0007669"/>
    <property type="project" value="InterPro"/>
</dbReference>
<reference evidence="8 9" key="1">
    <citation type="journal article" date="2016" name="Nat. Commun.">
        <title>Thousands of microbial genomes shed light on interconnected biogeochemical processes in an aquifer system.</title>
        <authorList>
            <person name="Anantharaman K."/>
            <person name="Brown C.T."/>
            <person name="Hug L.A."/>
            <person name="Sharon I."/>
            <person name="Castelle C.J."/>
            <person name="Probst A.J."/>
            <person name="Thomas B.C."/>
            <person name="Singh A."/>
            <person name="Wilkins M.J."/>
            <person name="Karaoz U."/>
            <person name="Brodie E.L."/>
            <person name="Williams K.H."/>
            <person name="Hubbard S.S."/>
            <person name="Banfield J.F."/>
        </authorList>
    </citation>
    <scope>NUCLEOTIDE SEQUENCE [LARGE SCALE GENOMIC DNA]</scope>
</reference>
<evidence type="ECO:0000313" key="8">
    <source>
        <dbReference type="EMBL" id="OGD04222.1"/>
    </source>
</evidence>
<evidence type="ECO:0000256" key="7">
    <source>
        <dbReference type="ARBA" id="ARBA00023016"/>
    </source>
</evidence>
<evidence type="ECO:0000256" key="5">
    <source>
        <dbReference type="ARBA" id="ARBA00022801"/>
    </source>
</evidence>
<dbReference type="AlphaFoldDB" id="A0A1F4ZD64"/>
<proteinExistence type="inferred from homology"/>
<evidence type="ECO:0000256" key="2">
    <source>
        <dbReference type="ARBA" id="ARBA00022649"/>
    </source>
</evidence>
<dbReference type="GO" id="GO:0004519">
    <property type="term" value="F:endonuclease activity"/>
    <property type="evidence" value="ECO:0007669"/>
    <property type="project" value="UniProtKB-KW"/>
</dbReference>
<protein>
    <recommendedName>
        <fullName evidence="10">Addiction module toxin, HicA family</fullName>
    </recommendedName>
</protein>
<name>A0A1F4ZD64_9BACT</name>
<dbReference type="STRING" id="1797259.A2989_01960"/>
<dbReference type="EMBL" id="MEXN01000002">
    <property type="protein sequence ID" value="OGD04222.1"/>
    <property type="molecule type" value="Genomic_DNA"/>
</dbReference>
<evidence type="ECO:0000256" key="4">
    <source>
        <dbReference type="ARBA" id="ARBA00022759"/>
    </source>
</evidence>
<keyword evidence="6" id="KW-0694">RNA-binding</keyword>
<dbReference type="SUPFAM" id="SSF54786">
    <property type="entry name" value="YcfA/nrd intein domain"/>
    <property type="match status" value="1"/>
</dbReference>
<comment type="caution">
    <text evidence="8">The sequence shown here is derived from an EMBL/GenBank/DDBJ whole genome shotgun (WGS) entry which is preliminary data.</text>
</comment>
<evidence type="ECO:0000313" key="9">
    <source>
        <dbReference type="Proteomes" id="UP000177080"/>
    </source>
</evidence>
<dbReference type="Pfam" id="PF07927">
    <property type="entry name" value="HicA_toxin"/>
    <property type="match status" value="1"/>
</dbReference>
<keyword evidence="3" id="KW-0540">Nuclease</keyword>
<evidence type="ECO:0008006" key="10">
    <source>
        <dbReference type="Google" id="ProtNLM"/>
    </source>
</evidence>
<sequence>MGKISNVSAKEAIKAFRKIDFEVVSQVGSHIKMRRTINNSTQTIIIPNHKQLKTGTLVKGILRPINLTQEDFLKLLS</sequence>
<gene>
    <name evidence="8" type="ORF">A2989_01960</name>
</gene>
<comment type="similarity">
    <text evidence="1">Belongs to the HicA mRNA interferase family.</text>
</comment>
<evidence type="ECO:0000256" key="1">
    <source>
        <dbReference type="ARBA" id="ARBA00006620"/>
    </source>
</evidence>
<keyword evidence="2" id="KW-1277">Toxin-antitoxin system</keyword>
<dbReference type="Gene3D" id="3.30.920.30">
    <property type="entry name" value="Hypothetical protein"/>
    <property type="match status" value="1"/>
</dbReference>
<dbReference type="Proteomes" id="UP000177080">
    <property type="component" value="Unassembled WGS sequence"/>
</dbReference>
<evidence type="ECO:0000256" key="3">
    <source>
        <dbReference type="ARBA" id="ARBA00022722"/>
    </source>
</evidence>
<accession>A0A1F4ZD64</accession>
<dbReference type="InterPro" id="IPR012933">
    <property type="entry name" value="HicA_mRNA_interferase"/>
</dbReference>
<dbReference type="InterPro" id="IPR038570">
    <property type="entry name" value="HicA_sf"/>
</dbReference>